<evidence type="ECO:0000313" key="2">
    <source>
        <dbReference type="Proteomes" id="UP000217465"/>
    </source>
</evidence>
<dbReference type="InterPro" id="IPR011044">
    <property type="entry name" value="Quino_amine_DH_bsu"/>
</dbReference>
<gene>
    <name evidence="1" type="ORF">A9Y57_01243</name>
</gene>
<dbReference type="SUPFAM" id="SSF50969">
    <property type="entry name" value="YVTN repeat-like/Quinoprotein amine dehydrogenase"/>
    <property type="match status" value="1"/>
</dbReference>
<dbReference type="AlphaFoldDB" id="A0A854WR02"/>
<reference evidence="1 2" key="1">
    <citation type="submission" date="2016-06" db="EMBL/GenBank/DDBJ databases">
        <authorList>
            <person name="Haines A.N."/>
            <person name="Council K.R."/>
        </authorList>
    </citation>
    <scope>NUCLEOTIDE SEQUENCE [LARGE SCALE GENOMIC DNA]</scope>
    <source>
        <strain evidence="1 2">SP158-29</strain>
    </source>
</reference>
<dbReference type="EMBL" id="NSGR01000008">
    <property type="protein sequence ID" value="PCH12524.1"/>
    <property type="molecule type" value="Genomic_DNA"/>
</dbReference>
<protein>
    <submittedName>
        <fullName evidence="1">Uncharacterized protein</fullName>
    </submittedName>
</protein>
<evidence type="ECO:0000313" key="1">
    <source>
        <dbReference type="EMBL" id="PCH12524.1"/>
    </source>
</evidence>
<dbReference type="Proteomes" id="UP000217465">
    <property type="component" value="Unassembled WGS sequence"/>
</dbReference>
<sequence>MKKLIKISLSFFLLLALALIAFALYRQLTSPKVVLKEGNNINPIINSDRQFMLELEEKYPDLTKQLDRSESAKGTYVIPGLKQSQSLKQTKNGNRAVLANDMVPQGLAILNEDYLVISAYSKSKKFNSVLWLIERKTGKFIKTIVLENKEHLGAIAYDNDNQVLWIATIGNHSVAQVQALTLKQIKNYDFKDSNQSISFSKTAHLKGIKETSYMSYHQGKLYIGYFKLKGQGKLAVFSIDKEGQLLKSKEKLAKPVRVLDTYSDIQGISFYKDSIFMTQSYGLNKSKLIIFDNKLSDPKFQLNKGQIESQLKLPPYLEQALGYEGKIYLLFESGSMKYRLNPLLFNLDRVLILNGDGIINP</sequence>
<comment type="caution">
    <text evidence="1">The sequence shown here is derived from an EMBL/GenBank/DDBJ whole genome shotgun (WGS) entry which is preliminary data.</text>
</comment>
<accession>A0A854WR02</accession>
<dbReference type="RefSeq" id="WP_096633616.1">
    <property type="nucleotide sequence ID" value="NZ_LHAE01000005.1"/>
</dbReference>
<organism evidence="1 2">
    <name type="scientific">Streptococcus parauberis</name>
    <dbReference type="NCBI Taxonomy" id="1348"/>
    <lineage>
        <taxon>Bacteria</taxon>
        <taxon>Bacillati</taxon>
        <taxon>Bacillota</taxon>
        <taxon>Bacilli</taxon>
        <taxon>Lactobacillales</taxon>
        <taxon>Streptococcaceae</taxon>
        <taxon>Streptococcus</taxon>
    </lineage>
</organism>
<proteinExistence type="predicted"/>
<name>A0A854WR02_9STRE</name>